<accession>A0AC61L5F3</accession>
<dbReference type="Proteomes" id="UP000248329">
    <property type="component" value="Unassembled WGS sequence"/>
</dbReference>
<protein>
    <submittedName>
        <fullName evidence="1">Sugar phosphate isomerase/epimerase</fullName>
    </submittedName>
</protein>
<reference evidence="1" key="1">
    <citation type="submission" date="2018-01" db="EMBL/GenBank/DDBJ databases">
        <authorList>
            <person name="Krukenberg V."/>
        </authorList>
    </citation>
    <scope>NUCLEOTIDE SEQUENCE</scope>
    <source>
        <strain evidence="1">E20ANME2</strain>
    </source>
</reference>
<comment type="caution">
    <text evidence="1">The sequence shown here is derived from an EMBL/GenBank/DDBJ whole genome shotgun (WGS) entry which is preliminary data.</text>
</comment>
<organism evidence="1 2">
    <name type="scientific">Candidatus Methanogaster sp</name>
    <dbReference type="NCBI Taxonomy" id="3386292"/>
    <lineage>
        <taxon>Archaea</taxon>
        <taxon>Methanobacteriati</taxon>
        <taxon>Methanobacteriota</taxon>
        <taxon>Stenosarchaea group</taxon>
        <taxon>Methanomicrobia</taxon>
        <taxon>Methanosarcinales</taxon>
        <taxon>ANME-2 cluster</taxon>
        <taxon>Candidatus Methanogasteraceae</taxon>
        <taxon>Candidatus Methanogaster</taxon>
    </lineage>
</organism>
<sequence>MRPSRNISFSSISVIDDPFSWACGLEDIGFGGWEVVHEGTQALDSQNLAQMRKVCETTDLAITIHLPFSDLNLASLNYPIWDEVLRQLTSCIRVASEFSDLMVVHPGYLSPLGMQIPYLAWQQNIAGLQQLCDSAGDLGVRLAVENMPRMELIFGKEPDEMAGMIELVDRENLGMTLDVGHAHTNGVLSEFLGMKEIVHVHIHDNNGRRDEHLPIGEGTIAWADVMGELYKRHSGCRFVIEARNLEEGEASLAYLQGVV</sequence>
<evidence type="ECO:0000313" key="1">
    <source>
        <dbReference type="EMBL" id="PXF61571.1"/>
    </source>
</evidence>
<proteinExistence type="predicted"/>
<dbReference type="EMBL" id="PQXF01000004">
    <property type="protein sequence ID" value="PXF61571.1"/>
    <property type="molecule type" value="Genomic_DNA"/>
</dbReference>
<name>A0AC61L5F3_9EURY</name>
<keyword evidence="1" id="KW-0413">Isomerase</keyword>
<evidence type="ECO:0000313" key="2">
    <source>
        <dbReference type="Proteomes" id="UP000248329"/>
    </source>
</evidence>
<gene>
    <name evidence="1" type="ORF">C4B59_03200</name>
</gene>